<organism evidence="3 4">
    <name type="scientific">Pontivivens ytuae</name>
    <dbReference type="NCBI Taxonomy" id="2789856"/>
    <lineage>
        <taxon>Bacteria</taxon>
        <taxon>Pseudomonadati</taxon>
        <taxon>Pseudomonadota</taxon>
        <taxon>Alphaproteobacteria</taxon>
        <taxon>Rhodobacterales</taxon>
        <taxon>Paracoccaceae</taxon>
        <taxon>Pontivivens</taxon>
    </lineage>
</organism>
<name>A0A7S9LTT2_9RHOB</name>
<keyword evidence="3" id="KW-0030">Aminoacyl-tRNA synthetase</keyword>
<dbReference type="Pfam" id="PF06347">
    <property type="entry name" value="SH3_4"/>
    <property type="match status" value="2"/>
</dbReference>
<dbReference type="RefSeq" id="WP_196104386.1">
    <property type="nucleotide sequence ID" value="NZ_CP064942.1"/>
</dbReference>
<reference evidence="3 4" key="1">
    <citation type="submission" date="2020-11" db="EMBL/GenBank/DDBJ databases">
        <title>Description of Pontivivens ytuae sp. nov. isolated from deep sea sediment of Mariana Trench.</title>
        <authorList>
            <person name="Wang Z."/>
            <person name="Sun Q.-L."/>
            <person name="Xu X.-D."/>
            <person name="Tang Y.-Z."/>
            <person name="Zhang J."/>
        </authorList>
    </citation>
    <scope>NUCLEOTIDE SEQUENCE [LARGE SCALE GENOMIC DNA]</scope>
    <source>
        <strain evidence="3 4">MT2928</strain>
    </source>
</reference>
<evidence type="ECO:0000313" key="4">
    <source>
        <dbReference type="Proteomes" id="UP000594800"/>
    </source>
</evidence>
<dbReference type="Gene3D" id="2.30.30.40">
    <property type="entry name" value="SH3 Domains"/>
    <property type="match status" value="1"/>
</dbReference>
<dbReference type="KEGG" id="poz:I0K15_05455"/>
<dbReference type="Proteomes" id="UP000594800">
    <property type="component" value="Chromosome"/>
</dbReference>
<proteinExistence type="predicted"/>
<accession>A0A7S9LTT2</accession>
<evidence type="ECO:0000259" key="2">
    <source>
        <dbReference type="SMART" id="SM00287"/>
    </source>
</evidence>
<sequence length="162" mass="17657">MRLTRRLFMLSTLAALPVGAQDRGQVTGLPLPRFVSLKAGSANVRRGPGLAHRIDWRFLHRGMPLRVVAEYENWRQVRDHEGMGGWVHFALLSGVRTVLVRGETVELKSDPAADAPVAAIAQGGAIARLDRCEAGWCRIEASGHGGWVLDRALWGTDSDLGA</sequence>
<feature type="domain" description="SH3b" evidence="2">
    <location>
        <begin position="32"/>
        <end position="95"/>
    </location>
</feature>
<dbReference type="EMBL" id="CP064942">
    <property type="protein sequence ID" value="QPH55187.1"/>
    <property type="molecule type" value="Genomic_DNA"/>
</dbReference>
<evidence type="ECO:0000256" key="1">
    <source>
        <dbReference type="SAM" id="SignalP"/>
    </source>
</evidence>
<gene>
    <name evidence="3" type="ORF">I0K15_05455</name>
</gene>
<keyword evidence="1" id="KW-0732">Signal</keyword>
<dbReference type="InterPro" id="IPR003646">
    <property type="entry name" value="SH3-like_bac-type"/>
</dbReference>
<dbReference type="SMART" id="SM00287">
    <property type="entry name" value="SH3b"/>
    <property type="match status" value="2"/>
</dbReference>
<feature type="chain" id="PRO_5032745729" evidence="1">
    <location>
        <begin position="21"/>
        <end position="162"/>
    </location>
</feature>
<protein>
    <submittedName>
        <fullName evidence="3">Aspartyl-trna synthetase</fullName>
    </submittedName>
</protein>
<dbReference type="InterPro" id="IPR010466">
    <property type="entry name" value="DUF1058"/>
</dbReference>
<dbReference type="GO" id="GO:0004812">
    <property type="term" value="F:aminoacyl-tRNA ligase activity"/>
    <property type="evidence" value="ECO:0007669"/>
    <property type="project" value="UniProtKB-KW"/>
</dbReference>
<dbReference type="AlphaFoldDB" id="A0A7S9LTT2"/>
<keyword evidence="4" id="KW-1185">Reference proteome</keyword>
<keyword evidence="3" id="KW-0436">Ligase</keyword>
<feature type="domain" description="SH3b" evidence="2">
    <location>
        <begin position="96"/>
        <end position="157"/>
    </location>
</feature>
<feature type="signal peptide" evidence="1">
    <location>
        <begin position="1"/>
        <end position="20"/>
    </location>
</feature>
<evidence type="ECO:0000313" key="3">
    <source>
        <dbReference type="EMBL" id="QPH55187.1"/>
    </source>
</evidence>